<dbReference type="InterPro" id="IPR015222">
    <property type="entry name" value="Tam41"/>
</dbReference>
<dbReference type="Proteomes" id="UP000001645">
    <property type="component" value="Chromosome 14"/>
</dbReference>
<organism evidence="1 2">
    <name type="scientific">Meleagris gallopavo</name>
    <name type="common">Wild turkey</name>
    <dbReference type="NCBI Taxonomy" id="9103"/>
    <lineage>
        <taxon>Eukaryota</taxon>
        <taxon>Metazoa</taxon>
        <taxon>Chordata</taxon>
        <taxon>Craniata</taxon>
        <taxon>Vertebrata</taxon>
        <taxon>Euteleostomi</taxon>
        <taxon>Archelosauria</taxon>
        <taxon>Archosauria</taxon>
        <taxon>Dinosauria</taxon>
        <taxon>Saurischia</taxon>
        <taxon>Theropoda</taxon>
        <taxon>Coelurosauria</taxon>
        <taxon>Aves</taxon>
        <taxon>Neognathae</taxon>
        <taxon>Galloanserae</taxon>
        <taxon>Galliformes</taxon>
        <taxon>Phasianidae</taxon>
        <taxon>Meleagridinae</taxon>
        <taxon>Meleagris</taxon>
    </lineage>
</organism>
<reference evidence="1" key="3">
    <citation type="submission" date="2025-09" db="UniProtKB">
        <authorList>
            <consortium name="Ensembl"/>
        </authorList>
    </citation>
    <scope>IDENTIFICATION</scope>
</reference>
<keyword evidence="2" id="KW-1185">Reference proteome</keyword>
<evidence type="ECO:0008006" key="3">
    <source>
        <dbReference type="Google" id="ProtNLM"/>
    </source>
</evidence>
<dbReference type="InParanoid" id="A0A803YF10"/>
<evidence type="ECO:0000313" key="1">
    <source>
        <dbReference type="Ensembl" id="ENSMGAP00000030357.1"/>
    </source>
</evidence>
<reference evidence="1" key="2">
    <citation type="submission" date="2025-08" db="UniProtKB">
        <authorList>
            <consortium name="Ensembl"/>
        </authorList>
    </citation>
    <scope>IDENTIFICATION</scope>
</reference>
<dbReference type="GeneTree" id="ENSGT00940000182413"/>
<dbReference type="GO" id="GO:0004605">
    <property type="term" value="F:phosphatidate cytidylyltransferase activity"/>
    <property type="evidence" value="ECO:0007669"/>
    <property type="project" value="InterPro"/>
</dbReference>
<dbReference type="AlphaFoldDB" id="A0A803YF10"/>
<reference evidence="1 2" key="1">
    <citation type="journal article" date="2010" name="PLoS Biol.">
        <title>Multi-platform next-generation sequencing of the domestic turkey (Meleagris gallopavo): genome assembly and analysis.</title>
        <authorList>
            <person name="Dalloul R.A."/>
            <person name="Long J.A."/>
            <person name="Zimin A.V."/>
            <person name="Aslam L."/>
            <person name="Beal K."/>
            <person name="Blomberg L.A."/>
            <person name="Bouffard P."/>
            <person name="Burt D.W."/>
            <person name="Crasta O."/>
            <person name="Crooijmans R.P."/>
            <person name="Cooper K."/>
            <person name="Coulombe R.A."/>
            <person name="De S."/>
            <person name="Delany M.E."/>
            <person name="Dodgson J.B."/>
            <person name="Dong J.J."/>
            <person name="Evans C."/>
            <person name="Frederickson K.M."/>
            <person name="Flicek P."/>
            <person name="Florea L."/>
            <person name="Folkerts O."/>
            <person name="Groenen M.A."/>
            <person name="Harkins T.T."/>
            <person name="Herrero J."/>
            <person name="Hoffmann S."/>
            <person name="Megens H.J."/>
            <person name="Jiang A."/>
            <person name="de Jong P."/>
            <person name="Kaiser P."/>
            <person name="Kim H."/>
            <person name="Kim K.W."/>
            <person name="Kim S."/>
            <person name="Langenberger D."/>
            <person name="Lee M.K."/>
            <person name="Lee T."/>
            <person name="Mane S."/>
            <person name="Marcais G."/>
            <person name="Marz M."/>
            <person name="McElroy A.P."/>
            <person name="Modise T."/>
            <person name="Nefedov M."/>
            <person name="Notredame C."/>
            <person name="Paton I.R."/>
            <person name="Payne W.S."/>
            <person name="Pertea G."/>
            <person name="Prickett D."/>
            <person name="Puiu D."/>
            <person name="Qioa D."/>
            <person name="Raineri E."/>
            <person name="Ruffier M."/>
            <person name="Salzberg S.L."/>
            <person name="Schatz M.C."/>
            <person name="Scheuring C."/>
            <person name="Schmidt C.J."/>
            <person name="Schroeder S."/>
            <person name="Searle S.M."/>
            <person name="Smith E.J."/>
            <person name="Smith J."/>
            <person name="Sonstegard T.S."/>
            <person name="Stadler P.F."/>
            <person name="Tafer H."/>
            <person name="Tu Z.J."/>
            <person name="Van Tassell C.P."/>
            <person name="Vilella A.J."/>
            <person name="Williams K.P."/>
            <person name="Yorke J.A."/>
            <person name="Zhang L."/>
            <person name="Zhang H.B."/>
            <person name="Zhang X."/>
            <person name="Zhang Y."/>
            <person name="Reed K.M."/>
        </authorList>
    </citation>
    <scope>NUCLEOTIDE SEQUENCE [LARGE SCALE GENOMIC DNA]</scope>
</reference>
<dbReference type="Ensembl" id="ENSMGAT00000030136.1">
    <property type="protein sequence ID" value="ENSMGAP00000030357.1"/>
    <property type="gene ID" value="ENSMGAG00000021149.1"/>
</dbReference>
<accession>A0A803YF10</accession>
<dbReference type="GO" id="GO:0016024">
    <property type="term" value="P:CDP-diacylglycerol biosynthetic process"/>
    <property type="evidence" value="ECO:0007669"/>
    <property type="project" value="UniProtKB-UniPathway"/>
</dbReference>
<name>A0A803YF10_MELGA</name>
<dbReference type="UniPathway" id="UPA00557">
    <property type="reaction ID" value="UER00614"/>
</dbReference>
<evidence type="ECO:0000313" key="2">
    <source>
        <dbReference type="Proteomes" id="UP000001645"/>
    </source>
</evidence>
<sequence length="103" mass="10865">MALPVLSSSGVRFRRVLAHFPQELSLAFAYGSGVFRQEGASAGHSEVSAADGWAGAGRCGRGPRCCGRGGGRPSVHSLPGAPCLRLKHRSSENKLKAKTSPYW</sequence>
<proteinExistence type="predicted"/>
<dbReference type="GO" id="GO:0032049">
    <property type="term" value="P:cardiolipin biosynthetic process"/>
    <property type="evidence" value="ECO:0007669"/>
    <property type="project" value="InterPro"/>
</dbReference>
<dbReference type="Pfam" id="PF09139">
    <property type="entry name" value="Tam41_Mmp37"/>
    <property type="match status" value="1"/>
</dbReference>
<protein>
    <recommendedName>
        <fullName evidence="3">Phosphatidate cytidylyltransferase</fullName>
    </recommendedName>
</protein>